<dbReference type="KEGG" id="pbro:HOP40_23135"/>
<evidence type="ECO:0000313" key="4">
    <source>
        <dbReference type="EMBL" id="QJY48330.1"/>
    </source>
</evidence>
<dbReference type="PANTHER" id="PTHR34315">
    <property type="match status" value="1"/>
</dbReference>
<feature type="region of interest" description="Disordered" evidence="1">
    <location>
        <begin position="57"/>
        <end position="82"/>
    </location>
</feature>
<dbReference type="Pfam" id="PF00775">
    <property type="entry name" value="Dioxygenase_C"/>
    <property type="match status" value="1"/>
</dbReference>
<feature type="transmembrane region" description="Helical" evidence="2">
    <location>
        <begin position="33"/>
        <end position="52"/>
    </location>
</feature>
<protein>
    <submittedName>
        <fullName evidence="4">Intradiol ring-cleavage dioxygenase</fullName>
    </submittedName>
</protein>
<dbReference type="RefSeq" id="WP_172161915.1">
    <property type="nucleotide sequence ID" value="NZ_CP053564.1"/>
</dbReference>
<dbReference type="GO" id="GO:0008199">
    <property type="term" value="F:ferric iron binding"/>
    <property type="evidence" value="ECO:0007669"/>
    <property type="project" value="InterPro"/>
</dbReference>
<dbReference type="GO" id="GO:0016702">
    <property type="term" value="F:oxidoreductase activity, acting on single donors with incorporation of molecular oxygen, incorporation of two atoms of oxygen"/>
    <property type="evidence" value="ECO:0007669"/>
    <property type="project" value="InterPro"/>
</dbReference>
<feature type="domain" description="Intradiol ring-cleavage dioxygenases" evidence="3">
    <location>
        <begin position="104"/>
        <end position="179"/>
    </location>
</feature>
<keyword evidence="2" id="KW-0812">Transmembrane</keyword>
<keyword evidence="2" id="KW-0472">Membrane</keyword>
<evidence type="ECO:0000313" key="5">
    <source>
        <dbReference type="Proteomes" id="UP000505377"/>
    </source>
</evidence>
<dbReference type="InterPro" id="IPR015889">
    <property type="entry name" value="Intradiol_dOase_core"/>
</dbReference>
<dbReference type="InterPro" id="IPR000627">
    <property type="entry name" value="Intradiol_dOase_C"/>
</dbReference>
<feature type="region of interest" description="Disordered" evidence="1">
    <location>
        <begin position="1"/>
        <end position="21"/>
    </location>
</feature>
<dbReference type="CDD" id="cd03457">
    <property type="entry name" value="intradiol_dioxygenase_like"/>
    <property type="match status" value="1"/>
</dbReference>
<evidence type="ECO:0000259" key="3">
    <source>
        <dbReference type="Pfam" id="PF00775"/>
    </source>
</evidence>
<dbReference type="EMBL" id="CP053564">
    <property type="protein sequence ID" value="QJY48330.1"/>
    <property type="molecule type" value="Genomic_DNA"/>
</dbReference>
<dbReference type="AlphaFoldDB" id="A0A6M6JMM1"/>
<evidence type="ECO:0000256" key="2">
    <source>
        <dbReference type="SAM" id="Phobius"/>
    </source>
</evidence>
<dbReference type="Proteomes" id="UP000505377">
    <property type="component" value="Chromosome"/>
</dbReference>
<dbReference type="InterPro" id="IPR006311">
    <property type="entry name" value="TAT_signal"/>
</dbReference>
<name>A0A6M6JMM1_9PSEU</name>
<organism evidence="4 5">
    <name type="scientific">Pseudonocardia broussonetiae</name>
    <dbReference type="NCBI Taxonomy" id="2736640"/>
    <lineage>
        <taxon>Bacteria</taxon>
        <taxon>Bacillati</taxon>
        <taxon>Actinomycetota</taxon>
        <taxon>Actinomycetes</taxon>
        <taxon>Pseudonocardiales</taxon>
        <taxon>Pseudonocardiaceae</taxon>
        <taxon>Pseudonocardia</taxon>
    </lineage>
</organism>
<keyword evidence="4" id="KW-0223">Dioxygenase</keyword>
<sequence length="269" mass="27722">MSDHDDHDDDHHDGDHDLGLAHDLPRLVGRRRLLGLLAGAGALTLAGCAAAATGTTASTTGAATGEIPEETAGPFPGDGSNGPNVLTESGVVRSDIRSSFGSLSGTAPGVPLTITLALVDAASGAALPGGTVYLWHCDRDGRYSLYDVADQNYLRGVQEADANGRMTFTTVFPAAYSGRWPHAHFEIYPDLAAATTPDNATVTSQLALPQDVCEAVYATDGYASSVRNLARTSLERDTVFSDGYASQLATVTGDVTTGLAATLTVGVDA</sequence>
<evidence type="ECO:0000256" key="1">
    <source>
        <dbReference type="SAM" id="MobiDB-lite"/>
    </source>
</evidence>
<dbReference type="PANTHER" id="PTHR34315:SF1">
    <property type="entry name" value="INTRADIOL RING-CLEAVAGE DIOXYGENASES DOMAIN-CONTAINING PROTEIN-RELATED"/>
    <property type="match status" value="1"/>
</dbReference>
<keyword evidence="5" id="KW-1185">Reference proteome</keyword>
<keyword evidence="4" id="KW-0560">Oxidoreductase</keyword>
<keyword evidence="2" id="KW-1133">Transmembrane helix</keyword>
<reference evidence="4 5" key="1">
    <citation type="submission" date="2020-05" db="EMBL/GenBank/DDBJ databases">
        <authorList>
            <person name="Mo P."/>
        </authorList>
    </citation>
    <scope>NUCLEOTIDE SEQUENCE [LARGE SCALE GENOMIC DNA]</scope>
    <source>
        <strain evidence="4 5">Gen01</strain>
    </source>
</reference>
<gene>
    <name evidence="4" type="ORF">HOP40_23135</name>
</gene>
<dbReference type="PROSITE" id="PS51318">
    <property type="entry name" value="TAT"/>
    <property type="match status" value="1"/>
</dbReference>
<dbReference type="Gene3D" id="2.60.130.10">
    <property type="entry name" value="Aromatic compound dioxygenase"/>
    <property type="match status" value="1"/>
</dbReference>
<dbReference type="SUPFAM" id="SSF49482">
    <property type="entry name" value="Aromatic compound dioxygenase"/>
    <property type="match status" value="1"/>
</dbReference>
<accession>A0A6M6JMM1</accession>
<proteinExistence type="predicted"/>